<feature type="transmembrane region" description="Helical" evidence="6">
    <location>
        <begin position="61"/>
        <end position="83"/>
    </location>
</feature>
<protein>
    <submittedName>
        <fullName evidence="7">Branched-chain amino acid ABC transporter permease</fullName>
    </submittedName>
</protein>
<dbReference type="Pfam" id="PF02653">
    <property type="entry name" value="BPD_transp_2"/>
    <property type="match status" value="1"/>
</dbReference>
<evidence type="ECO:0000256" key="5">
    <source>
        <dbReference type="ARBA" id="ARBA00023136"/>
    </source>
</evidence>
<evidence type="ECO:0000313" key="8">
    <source>
        <dbReference type="Proteomes" id="UP000660339"/>
    </source>
</evidence>
<keyword evidence="8" id="KW-1185">Reference proteome</keyword>
<organism evidence="7 8">
    <name type="scientific">Catellatospora methionotrophica</name>
    <dbReference type="NCBI Taxonomy" id="121620"/>
    <lineage>
        <taxon>Bacteria</taxon>
        <taxon>Bacillati</taxon>
        <taxon>Actinomycetota</taxon>
        <taxon>Actinomycetes</taxon>
        <taxon>Micromonosporales</taxon>
        <taxon>Micromonosporaceae</taxon>
        <taxon>Catellatospora</taxon>
    </lineage>
</organism>
<evidence type="ECO:0000256" key="4">
    <source>
        <dbReference type="ARBA" id="ARBA00022989"/>
    </source>
</evidence>
<dbReference type="InterPro" id="IPR001851">
    <property type="entry name" value="ABC_transp_permease"/>
</dbReference>
<feature type="transmembrane region" description="Helical" evidence="6">
    <location>
        <begin position="301"/>
        <end position="328"/>
    </location>
</feature>
<feature type="transmembrane region" description="Helical" evidence="6">
    <location>
        <begin position="217"/>
        <end position="236"/>
    </location>
</feature>
<dbReference type="GO" id="GO:0005886">
    <property type="term" value="C:plasma membrane"/>
    <property type="evidence" value="ECO:0007669"/>
    <property type="project" value="UniProtKB-SubCell"/>
</dbReference>
<feature type="transmembrane region" description="Helical" evidence="6">
    <location>
        <begin position="358"/>
        <end position="375"/>
    </location>
</feature>
<evidence type="ECO:0000313" key="7">
    <source>
        <dbReference type="EMBL" id="GIG12867.1"/>
    </source>
</evidence>
<proteinExistence type="predicted"/>
<reference evidence="7" key="1">
    <citation type="submission" date="2021-01" db="EMBL/GenBank/DDBJ databases">
        <title>Whole genome shotgun sequence of Catellatospora methionotrophica NBRC 14553.</title>
        <authorList>
            <person name="Komaki H."/>
            <person name="Tamura T."/>
        </authorList>
    </citation>
    <scope>NUCLEOTIDE SEQUENCE</scope>
    <source>
        <strain evidence="7">NBRC 14553</strain>
    </source>
</reference>
<name>A0A8J3L1J0_9ACTN</name>
<feature type="transmembrane region" description="Helical" evidence="6">
    <location>
        <begin position="90"/>
        <end position="113"/>
    </location>
</feature>
<feature type="transmembrane region" description="Helical" evidence="6">
    <location>
        <begin position="133"/>
        <end position="155"/>
    </location>
</feature>
<sequence>MTTETVKKQRWKLNLRDRFQDLPLPARITAMAVFVVLLYLLPTKAFYENLGFPIPMGSGYLPFYTTGSDMAGVLFQCGYYILLALGLNVVLGYAGLLDLGFFGFFAVGAYTVALLTSPESKLITEYNWFESPWPWLVTVPIAIALAMLSGVLLGWPTLRLRGDYLAIVTLGFAEIIRIVAKNQDWILNGDRGIPSVGHPPGTYSNGEAIFELDFAPYYWLVLTVIIVVIFLIRNLANSRVGRAWVAIREDEDAAELMGVPTFKFKLWAFAIGAAIGGLSGSLWAGQANFVNSATFSLENSILVLAAVLLGGAGSIGGAILGGFLVIYLPEWLRSVGDVFGWPTQVTVGGIHIDVSPTSLRFVIFGALLIVVMIYRPQGLWPNRRRAAELKDRQKEVAPVE</sequence>
<keyword evidence="4 6" id="KW-1133">Transmembrane helix</keyword>
<keyword evidence="5 6" id="KW-0472">Membrane</keyword>
<gene>
    <name evidence="7" type="ORF">Cme02nite_11990</name>
</gene>
<dbReference type="RefSeq" id="WP_166382581.1">
    <property type="nucleotide sequence ID" value="NZ_BAAATT010000026.1"/>
</dbReference>
<dbReference type="GO" id="GO:0015658">
    <property type="term" value="F:branched-chain amino acid transmembrane transporter activity"/>
    <property type="evidence" value="ECO:0007669"/>
    <property type="project" value="InterPro"/>
</dbReference>
<evidence type="ECO:0000256" key="3">
    <source>
        <dbReference type="ARBA" id="ARBA00022692"/>
    </source>
</evidence>
<dbReference type="PANTHER" id="PTHR30482">
    <property type="entry name" value="HIGH-AFFINITY BRANCHED-CHAIN AMINO ACID TRANSPORT SYSTEM PERMEASE"/>
    <property type="match status" value="1"/>
</dbReference>
<evidence type="ECO:0000256" key="2">
    <source>
        <dbReference type="ARBA" id="ARBA00022475"/>
    </source>
</evidence>
<dbReference type="EMBL" id="BONJ01000004">
    <property type="protein sequence ID" value="GIG12867.1"/>
    <property type="molecule type" value="Genomic_DNA"/>
</dbReference>
<comment type="subcellular location">
    <subcellularLocation>
        <location evidence="1">Cell membrane</location>
        <topology evidence="1">Multi-pass membrane protein</topology>
    </subcellularLocation>
</comment>
<dbReference type="CDD" id="cd06581">
    <property type="entry name" value="TM_PBP1_LivM_like"/>
    <property type="match status" value="1"/>
</dbReference>
<dbReference type="Proteomes" id="UP000660339">
    <property type="component" value="Unassembled WGS sequence"/>
</dbReference>
<keyword evidence="3 6" id="KW-0812">Transmembrane</keyword>
<keyword evidence="2" id="KW-1003">Cell membrane</keyword>
<evidence type="ECO:0000256" key="6">
    <source>
        <dbReference type="SAM" id="Phobius"/>
    </source>
</evidence>
<dbReference type="AlphaFoldDB" id="A0A8J3L1J0"/>
<dbReference type="InterPro" id="IPR043428">
    <property type="entry name" value="LivM-like"/>
</dbReference>
<accession>A0A8J3L1J0</accession>
<feature type="transmembrane region" description="Helical" evidence="6">
    <location>
        <begin position="266"/>
        <end position="289"/>
    </location>
</feature>
<evidence type="ECO:0000256" key="1">
    <source>
        <dbReference type="ARBA" id="ARBA00004651"/>
    </source>
</evidence>
<comment type="caution">
    <text evidence="7">The sequence shown here is derived from an EMBL/GenBank/DDBJ whole genome shotgun (WGS) entry which is preliminary data.</text>
</comment>
<feature type="transmembrane region" description="Helical" evidence="6">
    <location>
        <begin position="21"/>
        <end position="41"/>
    </location>
</feature>
<dbReference type="PANTHER" id="PTHR30482:SF10">
    <property type="entry name" value="HIGH-AFFINITY BRANCHED-CHAIN AMINO ACID TRANSPORT PROTEIN BRAE"/>
    <property type="match status" value="1"/>
</dbReference>